<dbReference type="InterPro" id="IPR002347">
    <property type="entry name" value="SDR_fam"/>
</dbReference>
<accession>A0A2Z2NMZ6</accession>
<keyword evidence="3" id="KW-1185">Reference proteome</keyword>
<dbReference type="FunFam" id="3.40.50.720:FF:000084">
    <property type="entry name" value="Short-chain dehydrogenase reductase"/>
    <property type="match status" value="1"/>
</dbReference>
<comment type="similarity">
    <text evidence="1">Belongs to the short-chain dehydrogenases/reductases (SDR) family.</text>
</comment>
<dbReference type="Pfam" id="PF13561">
    <property type="entry name" value="adh_short_C2"/>
    <property type="match status" value="1"/>
</dbReference>
<dbReference type="PANTHER" id="PTHR42879">
    <property type="entry name" value="3-OXOACYL-(ACYL-CARRIER-PROTEIN) REDUCTASE"/>
    <property type="match status" value="1"/>
</dbReference>
<dbReference type="InterPro" id="IPR036291">
    <property type="entry name" value="NAD(P)-bd_dom_sf"/>
</dbReference>
<evidence type="ECO:0000313" key="3">
    <source>
        <dbReference type="Proteomes" id="UP000250079"/>
    </source>
</evidence>
<dbReference type="Gene3D" id="3.40.50.720">
    <property type="entry name" value="NAD(P)-binding Rossmann-like Domain"/>
    <property type="match status" value="1"/>
</dbReference>
<protein>
    <submittedName>
        <fullName evidence="2">3-oxoacyl-[acyl-carrier-protein] reductase 2</fullName>
        <ecNumber evidence="2">1.1.1.100</ecNumber>
    </submittedName>
</protein>
<dbReference type="PRINTS" id="PR00080">
    <property type="entry name" value="SDRFAMILY"/>
</dbReference>
<dbReference type="PRINTS" id="PR00081">
    <property type="entry name" value="GDHRDH"/>
</dbReference>
<sequence>MQLNLDQRVFAVTGAAQGIGAAIVESLVAEGAIVAAIDIDADGLSRLEMLQGVTCHSGDLGSPDSAHAICKEIIDQHGHVDGLVTAAGGVRGQIGRPLEEITPADWQAIFAANVDAAMWCAQGFAPAMKQRGWGRIVTISSGAGLKPSLTGIQAYASAKHALVGLTRQLALELGPAGITVNSVAPGFVLSNPSTERQWQAFGAERQAQIVNSIHTRRLGRAEDIADAVTFLCSDKAGWITGQILQVDGGHA</sequence>
<dbReference type="CDD" id="cd05233">
    <property type="entry name" value="SDR_c"/>
    <property type="match status" value="1"/>
</dbReference>
<reference evidence="2 3" key="1">
    <citation type="submission" date="2016-12" db="EMBL/GenBank/DDBJ databases">
        <authorList>
            <person name="Song W.-J."/>
            <person name="Kurnit D.M."/>
        </authorList>
    </citation>
    <scope>NUCLEOTIDE SEQUENCE [LARGE SCALE GENOMIC DNA]</scope>
    <source>
        <strain evidence="2 3">IMCC3135</strain>
    </source>
</reference>
<dbReference type="EMBL" id="CP018632">
    <property type="protein sequence ID" value="ASJ72756.1"/>
    <property type="molecule type" value="Genomic_DNA"/>
</dbReference>
<dbReference type="RefSeq" id="WP_088918043.1">
    <property type="nucleotide sequence ID" value="NZ_CP018632.1"/>
</dbReference>
<evidence type="ECO:0000256" key="1">
    <source>
        <dbReference type="ARBA" id="ARBA00006484"/>
    </source>
</evidence>
<dbReference type="OrthoDB" id="9804774at2"/>
<name>A0A2Z2NMZ6_9GAMM</name>
<dbReference type="Proteomes" id="UP000250079">
    <property type="component" value="Chromosome"/>
</dbReference>
<evidence type="ECO:0000313" key="2">
    <source>
        <dbReference type="EMBL" id="ASJ72756.1"/>
    </source>
</evidence>
<dbReference type="GO" id="GO:0004316">
    <property type="term" value="F:3-oxoacyl-[acyl-carrier-protein] reductase (NADPH) activity"/>
    <property type="evidence" value="ECO:0007669"/>
    <property type="project" value="UniProtKB-EC"/>
</dbReference>
<dbReference type="AlphaFoldDB" id="A0A2Z2NMZ6"/>
<proteinExistence type="inferred from homology"/>
<dbReference type="PANTHER" id="PTHR42879:SF2">
    <property type="entry name" value="3-OXOACYL-[ACYL-CARRIER-PROTEIN] REDUCTASE FABG"/>
    <property type="match status" value="1"/>
</dbReference>
<keyword evidence="2" id="KW-0560">Oxidoreductase</keyword>
<organism evidence="2 3">
    <name type="scientific">Granulosicoccus antarcticus IMCC3135</name>
    <dbReference type="NCBI Taxonomy" id="1192854"/>
    <lineage>
        <taxon>Bacteria</taxon>
        <taxon>Pseudomonadati</taxon>
        <taxon>Pseudomonadota</taxon>
        <taxon>Gammaproteobacteria</taxon>
        <taxon>Chromatiales</taxon>
        <taxon>Granulosicoccaceae</taxon>
        <taxon>Granulosicoccus</taxon>
    </lineage>
</organism>
<dbReference type="EC" id="1.1.1.100" evidence="2"/>
<dbReference type="InterPro" id="IPR050259">
    <property type="entry name" value="SDR"/>
</dbReference>
<gene>
    <name evidence="2" type="primary">fabG2</name>
    <name evidence="2" type="ORF">IMCC3135_13355</name>
</gene>
<dbReference type="KEGG" id="gai:IMCC3135_13355"/>
<dbReference type="SUPFAM" id="SSF51735">
    <property type="entry name" value="NAD(P)-binding Rossmann-fold domains"/>
    <property type="match status" value="1"/>
</dbReference>